<dbReference type="AlphaFoldDB" id="K2R8E0"/>
<reference evidence="1 2" key="1">
    <citation type="journal article" date="2012" name="BMC Genomics">
        <title>Tools to kill: Genome of one of the most destructive plant pathogenic fungi Macrophomina phaseolina.</title>
        <authorList>
            <person name="Islam M.S."/>
            <person name="Haque M.S."/>
            <person name="Islam M.M."/>
            <person name="Emdad E.M."/>
            <person name="Halim A."/>
            <person name="Hossen Q.M.M."/>
            <person name="Hossain M.Z."/>
            <person name="Ahmed B."/>
            <person name="Rahim S."/>
            <person name="Rahman M.S."/>
            <person name="Alam M.M."/>
            <person name="Hou S."/>
            <person name="Wan X."/>
            <person name="Saito J.A."/>
            <person name="Alam M."/>
        </authorList>
    </citation>
    <scope>NUCLEOTIDE SEQUENCE [LARGE SCALE GENOMIC DNA]</scope>
    <source>
        <strain evidence="1 2">MS6</strain>
    </source>
</reference>
<gene>
    <name evidence="1" type="ORF">MPH_12260</name>
</gene>
<sequence>MPRIGPHDERLQLRYAGRPCVDPPIQWPLSSTLSTTFGKPARGGRTKVRTKKERDLMKIFEPSNVYVWPKEVNDVMVSFRYHVETRSVHTSTLLVPVPSVVDTLPLITLILLMSFDHSFLLRSSPLLLRTEGPRAFINRIDKHAGVGLSFSTRVILSMQPSDDGPVVVLTIMESKYPEDRSVSRCP</sequence>
<dbReference type="HOGENOM" id="CLU_1454699_0_0_1"/>
<dbReference type="Proteomes" id="UP000007129">
    <property type="component" value="Unassembled WGS sequence"/>
</dbReference>
<dbReference type="VEuPathDB" id="FungiDB:MPH_12260"/>
<comment type="caution">
    <text evidence="1">The sequence shown here is derived from an EMBL/GenBank/DDBJ whole genome shotgun (WGS) entry which is preliminary data.</text>
</comment>
<dbReference type="EMBL" id="AHHD01000513">
    <property type="protein sequence ID" value="EKG10628.1"/>
    <property type="molecule type" value="Genomic_DNA"/>
</dbReference>
<protein>
    <submittedName>
        <fullName evidence="1">Uncharacterized protein</fullName>
    </submittedName>
</protein>
<dbReference type="InParanoid" id="K2R8E0"/>
<proteinExistence type="predicted"/>
<organism evidence="1 2">
    <name type="scientific">Macrophomina phaseolina (strain MS6)</name>
    <name type="common">Charcoal rot fungus</name>
    <dbReference type="NCBI Taxonomy" id="1126212"/>
    <lineage>
        <taxon>Eukaryota</taxon>
        <taxon>Fungi</taxon>
        <taxon>Dikarya</taxon>
        <taxon>Ascomycota</taxon>
        <taxon>Pezizomycotina</taxon>
        <taxon>Dothideomycetes</taxon>
        <taxon>Dothideomycetes incertae sedis</taxon>
        <taxon>Botryosphaeriales</taxon>
        <taxon>Botryosphaeriaceae</taxon>
        <taxon>Macrophomina</taxon>
    </lineage>
</organism>
<name>K2R8E0_MACPH</name>
<accession>K2R8E0</accession>
<evidence type="ECO:0000313" key="1">
    <source>
        <dbReference type="EMBL" id="EKG10628.1"/>
    </source>
</evidence>
<evidence type="ECO:0000313" key="2">
    <source>
        <dbReference type="Proteomes" id="UP000007129"/>
    </source>
</evidence>